<dbReference type="AlphaFoldDB" id="A0A7T8GQJ3"/>
<dbReference type="EMBL" id="CP045904">
    <property type="protein sequence ID" value="QQP35761.1"/>
    <property type="molecule type" value="Genomic_DNA"/>
</dbReference>
<organism evidence="1 2">
    <name type="scientific">Caligus rogercresseyi</name>
    <name type="common">Sea louse</name>
    <dbReference type="NCBI Taxonomy" id="217165"/>
    <lineage>
        <taxon>Eukaryota</taxon>
        <taxon>Metazoa</taxon>
        <taxon>Ecdysozoa</taxon>
        <taxon>Arthropoda</taxon>
        <taxon>Crustacea</taxon>
        <taxon>Multicrustacea</taxon>
        <taxon>Hexanauplia</taxon>
        <taxon>Copepoda</taxon>
        <taxon>Siphonostomatoida</taxon>
        <taxon>Caligidae</taxon>
        <taxon>Caligus</taxon>
    </lineage>
</organism>
<evidence type="ECO:0000313" key="1">
    <source>
        <dbReference type="EMBL" id="QQP35761.1"/>
    </source>
</evidence>
<dbReference type="OrthoDB" id="8197512at2759"/>
<protein>
    <submittedName>
        <fullName evidence="1">Uncharacterized protein</fullName>
    </submittedName>
</protein>
<dbReference type="Proteomes" id="UP000595437">
    <property type="component" value="Chromosome 15"/>
</dbReference>
<name>A0A7T8GQJ3_CALRO</name>
<keyword evidence="2" id="KW-1185">Reference proteome</keyword>
<sequence>MAPTSMGGLGLMQFRSKIVCARNGAAKAAANSSDPLVKAAVKVRPTELTLSSCLIGGRPVTDREAARRHLAEELYRKVDTAGSVSFKKGIRNSQYLSGSRFLIEDKEFLAAIQILGGAPFVKAKKARFTPFEFGSKCEACPEVVKNLDHILQM</sequence>
<evidence type="ECO:0000313" key="2">
    <source>
        <dbReference type="Proteomes" id="UP000595437"/>
    </source>
</evidence>
<accession>A0A7T8GQJ3</accession>
<gene>
    <name evidence="1" type="ORF">FKW44_020638</name>
</gene>
<reference evidence="2" key="1">
    <citation type="submission" date="2021-01" db="EMBL/GenBank/DDBJ databases">
        <title>Caligus Genome Assembly.</title>
        <authorList>
            <person name="Gallardo-Escarate C."/>
        </authorList>
    </citation>
    <scope>NUCLEOTIDE SEQUENCE [LARGE SCALE GENOMIC DNA]</scope>
</reference>
<proteinExistence type="predicted"/>